<dbReference type="AlphaFoldDB" id="A0A0F0KBQ9"/>
<name>A0A0F0KBQ9_9MICO</name>
<dbReference type="InterPro" id="IPR039261">
    <property type="entry name" value="FNR_nucleotide-bd"/>
</dbReference>
<sequence length="163" mass="17679">MVYDEDTMNTSIETRGTRAERRAARQRSHHLVTADENSLTELEVFLATLPLCSSGRIFIEVPAVADIGVIEAPGRMTVTWLAREQRSGAPGSSRACAPGQALARATCAWADEMMCDDEIETHVTLLGGFLGTADIVEHLTGSLEISPALIRTPERFGLLPADR</sequence>
<gene>
    <name evidence="3" type="ORF">RN51_03140</name>
</gene>
<proteinExistence type="predicted"/>
<evidence type="ECO:0000313" key="4">
    <source>
        <dbReference type="Proteomes" id="UP000033725"/>
    </source>
</evidence>
<organism evidence="3 4">
    <name type="scientific">Microbacterium oxydans</name>
    <dbReference type="NCBI Taxonomy" id="82380"/>
    <lineage>
        <taxon>Bacteria</taxon>
        <taxon>Bacillati</taxon>
        <taxon>Actinomycetota</taxon>
        <taxon>Actinomycetes</taxon>
        <taxon>Micrococcales</taxon>
        <taxon>Microbacteriaceae</taxon>
        <taxon>Microbacterium</taxon>
    </lineage>
</organism>
<dbReference type="PATRIC" id="fig|82380.10.peg.3147"/>
<dbReference type="InterPro" id="IPR007037">
    <property type="entry name" value="SIP_rossman_dom"/>
</dbReference>
<protein>
    <submittedName>
        <fullName evidence="3">Siderophore-interacting protein</fullName>
    </submittedName>
</protein>
<feature type="domain" description="SIP-like Rossmann fold" evidence="2">
    <location>
        <begin position="28"/>
        <end position="90"/>
    </location>
</feature>
<dbReference type="Proteomes" id="UP000033725">
    <property type="component" value="Unassembled WGS sequence"/>
</dbReference>
<evidence type="ECO:0000259" key="2">
    <source>
        <dbReference type="Pfam" id="PF04954"/>
    </source>
</evidence>
<comment type="caution">
    <text evidence="3">The sequence shown here is derived from an EMBL/GenBank/DDBJ whole genome shotgun (WGS) entry which is preliminary data.</text>
</comment>
<evidence type="ECO:0000313" key="3">
    <source>
        <dbReference type="EMBL" id="KJL18308.1"/>
    </source>
</evidence>
<reference evidence="3 4" key="1">
    <citation type="submission" date="2015-02" db="EMBL/GenBank/DDBJ databases">
        <title>Draft genome sequences of ten Microbacterium spp. with emphasis on heavy metal contaminated environments.</title>
        <authorList>
            <person name="Corretto E."/>
        </authorList>
    </citation>
    <scope>NUCLEOTIDE SEQUENCE [LARGE SCALE GENOMIC DNA]</scope>
    <source>
        <strain evidence="3 4">BEL163</strain>
    </source>
</reference>
<dbReference type="Gene3D" id="3.40.50.80">
    <property type="entry name" value="Nucleotide-binding domain of ferredoxin-NADP reductase (FNR) module"/>
    <property type="match status" value="1"/>
</dbReference>
<evidence type="ECO:0000256" key="1">
    <source>
        <dbReference type="SAM" id="MobiDB-lite"/>
    </source>
</evidence>
<dbReference type="Pfam" id="PF04954">
    <property type="entry name" value="SIP"/>
    <property type="match status" value="1"/>
</dbReference>
<feature type="region of interest" description="Disordered" evidence="1">
    <location>
        <begin position="1"/>
        <end position="29"/>
    </location>
</feature>
<accession>A0A0F0KBQ9</accession>
<dbReference type="EMBL" id="JYIV01000030">
    <property type="protein sequence ID" value="KJL18308.1"/>
    <property type="molecule type" value="Genomic_DNA"/>
</dbReference>